<feature type="compositionally biased region" description="Polar residues" evidence="1">
    <location>
        <begin position="41"/>
        <end position="56"/>
    </location>
</feature>
<proteinExistence type="predicted"/>
<accession>A0AAX4JXT2</accession>
<dbReference type="EMBL" id="CP144102">
    <property type="protein sequence ID" value="WWC89340.1"/>
    <property type="molecule type" value="Genomic_DNA"/>
</dbReference>
<sequence length="599" mass="66953">MTLPLTLKKSFSRSRKSLSSSPSSTSLSERSSEPPFDLSILITQTSPDNFELTGQSNLKGKEKENNKKEQSHTQSHTYTQRKGSIKFKLNDNSLIYQERRMPSKLLRGRNTPMTQNEENEQSDHPQFAMNDTQNTLLPSPMIHSSFPKSPYPFLALPSYSSSNTPAPTETRISPPFHNMRAIKQSHRRSRSFSDLITSSSALSMDQPWRDRETWLAIHNTSSKQQSPFSENNITQRKSSVPIDLESGGWRGRGGGTFFGADTSMNGPYPSFRVRVKPLTPPNNHSSPSSSDGEKGQSKVQSPIQTHYPGKDIYNQSSGILTPEQSPKRIYHQQIQSTWNIGNRNSESSSSSSSSDDRPSFTLKYRSPLENEDDEDLLPPLLPTSRTITRSSSFCSLSRNTTPIPWAHQNGNGSGRNSPIKQQMASSPKTATKQDNDDKSKIFKSPVREGEGDMTPKTWRRNNPSPPTSAKTRYFSSSTSQSPNPNINSNTPKTPETPSKSKSLSKAFGGFRSPKTKMSTDDDNDHIPITPTSPFRGLTLEDEEHKVGDDHAHLSPSKKLWRALKLVSPGKDEHKRFAVRRSSMDQSPDQVSPSKKHGWF</sequence>
<gene>
    <name evidence="2" type="ORF">L201_004261</name>
</gene>
<feature type="region of interest" description="Disordered" evidence="1">
    <location>
        <begin position="104"/>
        <end position="132"/>
    </location>
</feature>
<evidence type="ECO:0000313" key="2">
    <source>
        <dbReference type="EMBL" id="WWC89340.1"/>
    </source>
</evidence>
<feature type="region of interest" description="Disordered" evidence="1">
    <location>
        <begin position="220"/>
        <end position="248"/>
    </location>
</feature>
<evidence type="ECO:0000313" key="3">
    <source>
        <dbReference type="Proteomes" id="UP001355207"/>
    </source>
</evidence>
<dbReference type="GeneID" id="91094931"/>
<feature type="compositionally biased region" description="Polar residues" evidence="1">
    <location>
        <begin position="583"/>
        <end position="592"/>
    </location>
</feature>
<reference evidence="2 3" key="1">
    <citation type="submission" date="2024-01" db="EMBL/GenBank/DDBJ databases">
        <title>Comparative genomics of Cryptococcus and Kwoniella reveals pathogenesis evolution and contrasting modes of karyotype evolution via chromosome fusion or intercentromeric recombination.</title>
        <authorList>
            <person name="Coelho M.A."/>
            <person name="David-Palma M."/>
            <person name="Shea T."/>
            <person name="Bowers K."/>
            <person name="McGinley-Smith S."/>
            <person name="Mohammad A.W."/>
            <person name="Gnirke A."/>
            <person name="Yurkov A.M."/>
            <person name="Nowrousian M."/>
            <person name="Sun S."/>
            <person name="Cuomo C.A."/>
            <person name="Heitman J."/>
        </authorList>
    </citation>
    <scope>NUCLEOTIDE SEQUENCE [LARGE SCALE GENOMIC DNA]</scope>
    <source>
        <strain evidence="2 3">CBS 6074</strain>
    </source>
</reference>
<feature type="compositionally biased region" description="Basic and acidic residues" evidence="1">
    <location>
        <begin position="59"/>
        <end position="71"/>
    </location>
</feature>
<organism evidence="2 3">
    <name type="scientific">Kwoniella dendrophila CBS 6074</name>
    <dbReference type="NCBI Taxonomy" id="1295534"/>
    <lineage>
        <taxon>Eukaryota</taxon>
        <taxon>Fungi</taxon>
        <taxon>Dikarya</taxon>
        <taxon>Basidiomycota</taxon>
        <taxon>Agaricomycotina</taxon>
        <taxon>Tremellomycetes</taxon>
        <taxon>Tremellales</taxon>
        <taxon>Cryptococcaceae</taxon>
        <taxon>Kwoniella</taxon>
    </lineage>
</organism>
<feature type="compositionally biased region" description="Low complexity" evidence="1">
    <location>
        <begin position="281"/>
        <end position="290"/>
    </location>
</feature>
<feature type="compositionally biased region" description="Basic and acidic residues" evidence="1">
    <location>
        <begin position="431"/>
        <end position="450"/>
    </location>
</feature>
<evidence type="ECO:0000256" key="1">
    <source>
        <dbReference type="SAM" id="MobiDB-lite"/>
    </source>
</evidence>
<feature type="compositionally biased region" description="Polar residues" evidence="1">
    <location>
        <begin position="220"/>
        <end position="238"/>
    </location>
</feature>
<feature type="region of interest" description="Disordered" evidence="1">
    <location>
        <begin position="338"/>
        <end position="536"/>
    </location>
</feature>
<feature type="compositionally biased region" description="Low complexity" evidence="1">
    <location>
        <begin position="17"/>
        <end position="35"/>
    </location>
</feature>
<feature type="region of interest" description="Disordered" evidence="1">
    <location>
        <begin position="260"/>
        <end position="321"/>
    </location>
</feature>
<feature type="region of interest" description="Disordered" evidence="1">
    <location>
        <begin position="1"/>
        <end position="84"/>
    </location>
</feature>
<feature type="compositionally biased region" description="Polar residues" evidence="1">
    <location>
        <begin position="72"/>
        <end position="82"/>
    </location>
</feature>
<dbReference type="Proteomes" id="UP001355207">
    <property type="component" value="Chromosome 5"/>
</dbReference>
<feature type="compositionally biased region" description="Polar residues" evidence="1">
    <location>
        <begin position="467"/>
        <end position="503"/>
    </location>
</feature>
<dbReference type="RefSeq" id="XP_066076103.1">
    <property type="nucleotide sequence ID" value="XM_066220006.1"/>
</dbReference>
<protein>
    <submittedName>
        <fullName evidence="2">Uncharacterized protein</fullName>
    </submittedName>
</protein>
<feature type="compositionally biased region" description="Polar residues" evidence="1">
    <location>
        <begin position="383"/>
        <end position="430"/>
    </location>
</feature>
<dbReference type="AlphaFoldDB" id="A0AAX4JXT2"/>
<feature type="region of interest" description="Disordered" evidence="1">
    <location>
        <begin position="575"/>
        <end position="599"/>
    </location>
</feature>
<keyword evidence="3" id="KW-1185">Reference proteome</keyword>
<name>A0AAX4JXT2_9TREE</name>